<dbReference type="Gene3D" id="3.20.20.80">
    <property type="entry name" value="Glycosidases"/>
    <property type="match status" value="1"/>
</dbReference>
<dbReference type="GO" id="GO:0006665">
    <property type="term" value="P:sphingolipid metabolic process"/>
    <property type="evidence" value="ECO:0007669"/>
    <property type="project" value="InterPro"/>
</dbReference>
<accession>A0A1K2IHV5</accession>
<dbReference type="RefSeq" id="WP_072401448.1">
    <property type="nucleotide sequence ID" value="NZ_FPKV01000002.1"/>
</dbReference>
<dbReference type="SUPFAM" id="SSF51445">
    <property type="entry name" value="(Trans)glycosidases"/>
    <property type="match status" value="1"/>
</dbReference>
<keyword evidence="2 5" id="KW-0732">Signal</keyword>
<keyword evidence="4 7" id="KW-0326">Glycosidase</keyword>
<evidence type="ECO:0000259" key="6">
    <source>
        <dbReference type="Pfam" id="PF02055"/>
    </source>
</evidence>
<dbReference type="GO" id="GO:0016020">
    <property type="term" value="C:membrane"/>
    <property type="evidence" value="ECO:0007669"/>
    <property type="project" value="GOC"/>
</dbReference>
<keyword evidence="8" id="KW-1185">Reference proteome</keyword>
<comment type="similarity">
    <text evidence="1 4">Belongs to the glycosyl hydrolase 30 family.</text>
</comment>
<keyword evidence="3 4" id="KW-0378">Hydrolase</keyword>
<dbReference type="AlphaFoldDB" id="A0A1K2IHV5"/>
<organism evidence="7 8">
    <name type="scientific">Flaviramulus basaltis</name>
    <dbReference type="NCBI Taxonomy" id="369401"/>
    <lineage>
        <taxon>Bacteria</taxon>
        <taxon>Pseudomonadati</taxon>
        <taxon>Bacteroidota</taxon>
        <taxon>Flavobacteriia</taxon>
        <taxon>Flavobacteriales</taxon>
        <taxon>Flavobacteriaceae</taxon>
        <taxon>Flaviramulus</taxon>
    </lineage>
</organism>
<sequence length="423" mass="46428">MKTIYVKIKLVALLFALGLLSNCGGGDDNPTPKPNPTPTILPDASIIKVNNTKQIIRGFGAATVFDPSGVSELNDSDFNKLFGTNSEEIGLSILRIRVATDNTYRTKELNRALSAKARGARIVASPWSPPSSMKTNNNLTGGFLKTESYEDYANYLNDFAEYMATNNADLYAIGIQNEPDIQVDYESCDWTAFQIRDFLKDYGSLITNTKVISPESFNFNHSTTDAMLNDDIAASNVDIVGGHIYGGGLADYPLARSKNKEVWMTEHLDTEITWDAVFATGKEIHDCMTIGNFNAYIWWYAKRFYGPLGEDGVITKRGYIMSNYTKFIRPEYVRVDATVSPKANIYVSAYNGNGKTVIVAINSGSSGVVQQFAIEGTSVTSVTPYVTSETENLVAKTAVTLNTDIDAFNFTLPAKSITTFVSN</sequence>
<evidence type="ECO:0000256" key="1">
    <source>
        <dbReference type="ARBA" id="ARBA00005382"/>
    </source>
</evidence>
<name>A0A1K2IHV5_9FLAO</name>
<dbReference type="InterPro" id="IPR013780">
    <property type="entry name" value="Glyco_hydro_b"/>
</dbReference>
<dbReference type="SUPFAM" id="SSF51011">
    <property type="entry name" value="Glycosyl hydrolase domain"/>
    <property type="match status" value="1"/>
</dbReference>
<dbReference type="InterPro" id="IPR001139">
    <property type="entry name" value="Glyco_hydro_30"/>
</dbReference>
<dbReference type="InterPro" id="IPR017853">
    <property type="entry name" value="GH"/>
</dbReference>
<dbReference type="EMBL" id="FPKV01000002">
    <property type="protein sequence ID" value="SFZ92021.1"/>
    <property type="molecule type" value="Genomic_DNA"/>
</dbReference>
<proteinExistence type="inferred from homology"/>
<dbReference type="OrthoDB" id="9806701at2"/>
<feature type="signal peptide" evidence="5">
    <location>
        <begin position="1"/>
        <end position="25"/>
    </location>
</feature>
<keyword evidence="7" id="KW-0624">Polysaccharide degradation</keyword>
<dbReference type="Gene3D" id="2.60.40.1180">
    <property type="entry name" value="Golgi alpha-mannosidase II"/>
    <property type="match status" value="1"/>
</dbReference>
<keyword evidence="7" id="KW-0119">Carbohydrate metabolism</keyword>
<feature type="chain" id="PRO_5012498781" evidence="5">
    <location>
        <begin position="26"/>
        <end position="423"/>
    </location>
</feature>
<dbReference type="GO" id="GO:0004348">
    <property type="term" value="F:glucosylceramidase activity"/>
    <property type="evidence" value="ECO:0007669"/>
    <property type="project" value="InterPro"/>
</dbReference>
<feature type="domain" description="Glycosyl hydrolase family 30 TIM-barrel" evidence="6">
    <location>
        <begin position="101"/>
        <end position="260"/>
    </location>
</feature>
<protein>
    <submittedName>
        <fullName evidence="7">Glucuronoarabinoxylan endo-1,4-beta-xylanase</fullName>
    </submittedName>
</protein>
<reference evidence="7 8" key="1">
    <citation type="submission" date="2016-10" db="EMBL/GenBank/DDBJ databases">
        <authorList>
            <person name="de Groot N.N."/>
        </authorList>
    </citation>
    <scope>NUCLEOTIDE SEQUENCE [LARGE SCALE GENOMIC DNA]</scope>
    <source>
        <strain evidence="7 8">DSM 18180</strain>
    </source>
</reference>
<dbReference type="Proteomes" id="UP000182544">
    <property type="component" value="Unassembled WGS sequence"/>
</dbReference>
<keyword evidence="7" id="KW-0858">Xylan degradation</keyword>
<evidence type="ECO:0000313" key="8">
    <source>
        <dbReference type="Proteomes" id="UP000182544"/>
    </source>
</evidence>
<evidence type="ECO:0000256" key="5">
    <source>
        <dbReference type="SAM" id="SignalP"/>
    </source>
</evidence>
<evidence type="ECO:0000256" key="2">
    <source>
        <dbReference type="ARBA" id="ARBA00022729"/>
    </source>
</evidence>
<evidence type="ECO:0000313" key="7">
    <source>
        <dbReference type="EMBL" id="SFZ92021.1"/>
    </source>
</evidence>
<dbReference type="InterPro" id="IPR033453">
    <property type="entry name" value="Glyco_hydro_30_TIM-barrel"/>
</dbReference>
<dbReference type="PANTHER" id="PTHR11069:SF38">
    <property type="entry name" value="GLUCURONOXYLANASE XYNC"/>
    <property type="match status" value="1"/>
</dbReference>
<evidence type="ECO:0000256" key="3">
    <source>
        <dbReference type="ARBA" id="ARBA00022801"/>
    </source>
</evidence>
<dbReference type="STRING" id="369401.SAMN05428642_102486"/>
<gene>
    <name evidence="7" type="ORF">SAMN05428642_102486</name>
</gene>
<dbReference type="Pfam" id="PF02055">
    <property type="entry name" value="Glyco_hydro_30"/>
    <property type="match status" value="1"/>
</dbReference>
<evidence type="ECO:0000256" key="4">
    <source>
        <dbReference type="RuleBase" id="RU361188"/>
    </source>
</evidence>
<dbReference type="GO" id="GO:0045493">
    <property type="term" value="P:xylan catabolic process"/>
    <property type="evidence" value="ECO:0007669"/>
    <property type="project" value="UniProtKB-KW"/>
</dbReference>
<dbReference type="PANTHER" id="PTHR11069">
    <property type="entry name" value="GLUCOSYLCERAMIDASE"/>
    <property type="match status" value="1"/>
</dbReference>